<dbReference type="PANTHER" id="PTHR46796">
    <property type="entry name" value="HTH-TYPE TRANSCRIPTIONAL ACTIVATOR RHAS-RELATED"/>
    <property type="match status" value="1"/>
</dbReference>
<keyword evidence="6" id="KW-1185">Reference proteome</keyword>
<dbReference type="InterPro" id="IPR018060">
    <property type="entry name" value="HTH_AraC"/>
</dbReference>
<feature type="domain" description="HTH araC/xylS-type" evidence="4">
    <location>
        <begin position="132"/>
        <end position="229"/>
    </location>
</feature>
<dbReference type="Pfam" id="PF12833">
    <property type="entry name" value="HTH_18"/>
    <property type="match status" value="1"/>
</dbReference>
<dbReference type="InterPro" id="IPR009057">
    <property type="entry name" value="Homeodomain-like_sf"/>
</dbReference>
<evidence type="ECO:0000256" key="2">
    <source>
        <dbReference type="ARBA" id="ARBA00023125"/>
    </source>
</evidence>
<protein>
    <submittedName>
        <fullName evidence="5">AraC family transcriptional regulator</fullName>
    </submittedName>
</protein>
<dbReference type="InterPro" id="IPR011051">
    <property type="entry name" value="RmlC_Cupin_sf"/>
</dbReference>
<name>A0ABW5QML1_9HYPH</name>
<dbReference type="SUPFAM" id="SSF51182">
    <property type="entry name" value="RmlC-like cupins"/>
    <property type="match status" value="1"/>
</dbReference>
<dbReference type="RefSeq" id="WP_386834117.1">
    <property type="nucleotide sequence ID" value="NZ_JBHUNP010000001.1"/>
</dbReference>
<dbReference type="EMBL" id="JBHUNP010000001">
    <property type="protein sequence ID" value="MFD2648807.1"/>
    <property type="molecule type" value="Genomic_DNA"/>
</dbReference>
<dbReference type="Proteomes" id="UP001597521">
    <property type="component" value="Unassembled WGS sequence"/>
</dbReference>
<evidence type="ECO:0000256" key="3">
    <source>
        <dbReference type="ARBA" id="ARBA00023163"/>
    </source>
</evidence>
<keyword evidence="3" id="KW-0804">Transcription</keyword>
<dbReference type="SUPFAM" id="SSF46689">
    <property type="entry name" value="Homeodomain-like"/>
    <property type="match status" value="2"/>
</dbReference>
<dbReference type="InterPro" id="IPR050204">
    <property type="entry name" value="AraC_XylS_family_regulators"/>
</dbReference>
<accession>A0ABW5QML1</accession>
<comment type="caution">
    <text evidence="5">The sequence shown here is derived from an EMBL/GenBank/DDBJ whole genome shotgun (WGS) entry which is preliminary data.</text>
</comment>
<evidence type="ECO:0000313" key="6">
    <source>
        <dbReference type="Proteomes" id="UP001597521"/>
    </source>
</evidence>
<evidence type="ECO:0000259" key="4">
    <source>
        <dbReference type="PROSITE" id="PS01124"/>
    </source>
</evidence>
<keyword evidence="1" id="KW-0805">Transcription regulation</keyword>
<dbReference type="Gene3D" id="1.10.10.60">
    <property type="entry name" value="Homeodomain-like"/>
    <property type="match status" value="1"/>
</dbReference>
<dbReference type="PROSITE" id="PS01124">
    <property type="entry name" value="HTH_ARAC_FAMILY_2"/>
    <property type="match status" value="1"/>
</dbReference>
<dbReference type="SMART" id="SM00342">
    <property type="entry name" value="HTH_ARAC"/>
    <property type="match status" value="1"/>
</dbReference>
<organism evidence="5 6">
    <name type="scientific">Devosia albogilva</name>
    <dbReference type="NCBI Taxonomy" id="429726"/>
    <lineage>
        <taxon>Bacteria</taxon>
        <taxon>Pseudomonadati</taxon>
        <taxon>Pseudomonadota</taxon>
        <taxon>Alphaproteobacteria</taxon>
        <taxon>Hyphomicrobiales</taxon>
        <taxon>Devosiaceae</taxon>
        <taxon>Devosia</taxon>
    </lineage>
</organism>
<keyword evidence="2" id="KW-0238">DNA-binding</keyword>
<proteinExistence type="predicted"/>
<gene>
    <name evidence="5" type="ORF">ACFSX5_13530</name>
</gene>
<reference evidence="6" key="1">
    <citation type="journal article" date="2019" name="Int. J. Syst. Evol. Microbiol.">
        <title>The Global Catalogue of Microorganisms (GCM) 10K type strain sequencing project: providing services to taxonomists for standard genome sequencing and annotation.</title>
        <authorList>
            <consortium name="The Broad Institute Genomics Platform"/>
            <consortium name="The Broad Institute Genome Sequencing Center for Infectious Disease"/>
            <person name="Wu L."/>
            <person name="Ma J."/>
        </authorList>
    </citation>
    <scope>NUCLEOTIDE SEQUENCE [LARGE SCALE GENOMIC DNA]</scope>
    <source>
        <strain evidence="6">CCM 7427</strain>
    </source>
</reference>
<evidence type="ECO:0000256" key="1">
    <source>
        <dbReference type="ARBA" id="ARBA00023015"/>
    </source>
</evidence>
<sequence length="237" mass="26126">MRSDYHSHHAIQLGLALTGTAQFKTKGDPDWVHYSGVLIPPNLVHTFQAPGDLVANLFCDPESAVGRGIAERLNPRALTPLDAATAGELASELKQAFFTRADPDRLIVAAQRCFTNLVDGANFATPTDPRIAQAVAEIHRRVDEPLTLGEVANAVRLSESRFRHLFVSETGLHFRGYLLWARLNRALQLGFSGCTWTEAAHAANFSDAAHLTRTCQRMFGFAPTHAQRGQIEVQYRP</sequence>
<evidence type="ECO:0000313" key="5">
    <source>
        <dbReference type="EMBL" id="MFD2648807.1"/>
    </source>
</evidence>